<dbReference type="PANTHER" id="PTHR30543:SF21">
    <property type="entry name" value="NAD(P)H-DEPENDENT FMN REDUCTASE LOT6"/>
    <property type="match status" value="1"/>
</dbReference>
<dbReference type="KEGG" id="cpoy:GP475_03915"/>
<dbReference type="Gene3D" id="3.40.50.360">
    <property type="match status" value="1"/>
</dbReference>
<reference evidence="2 3" key="1">
    <citation type="submission" date="2019-12" db="EMBL/GenBank/DDBJ databases">
        <title>Corynebacterium sp. nov., isolated from feces of the Anser Albifrons in China.</title>
        <authorList>
            <person name="Liu Q."/>
        </authorList>
    </citation>
    <scope>NUCLEOTIDE SEQUENCE [LARGE SCALE GENOMIC DNA]</scope>
    <source>
        <strain evidence="2 3">4H37-19</strain>
    </source>
</reference>
<gene>
    <name evidence="2" type="ORF">GP475_03915</name>
</gene>
<dbReference type="PANTHER" id="PTHR30543">
    <property type="entry name" value="CHROMATE REDUCTASE"/>
    <property type="match status" value="1"/>
</dbReference>
<accession>A0A7H0SMW1</accession>
<organism evidence="2 3">
    <name type="scientific">Corynebacterium poyangense</name>
    <dbReference type="NCBI Taxonomy" id="2684405"/>
    <lineage>
        <taxon>Bacteria</taxon>
        <taxon>Bacillati</taxon>
        <taxon>Actinomycetota</taxon>
        <taxon>Actinomycetes</taxon>
        <taxon>Mycobacteriales</taxon>
        <taxon>Corynebacteriaceae</taxon>
        <taxon>Corynebacterium</taxon>
    </lineage>
</organism>
<dbReference type="SUPFAM" id="SSF52218">
    <property type="entry name" value="Flavoproteins"/>
    <property type="match status" value="1"/>
</dbReference>
<sequence>MKGISPMNEFSSKIGVGECGEARRPIMILAGSHRIGWHTSALAAEAARQLREKGHSVDFVEVSALDLPMHNPEDHQNPHASGDSRVRGFADRIQAASAFIFVTPIYHGSYSSWLKRVIDHFTISLVHDKPMAIMVHGGGRFSGSAIEHLRSICVNLHGRLINTAVATNVGDFSADNGTLRVSNDIIVGRVERVVEQINAENIRS</sequence>
<feature type="domain" description="NADPH-dependent FMN reductase-like" evidence="1">
    <location>
        <begin position="26"/>
        <end position="167"/>
    </location>
</feature>
<dbReference type="Pfam" id="PF03358">
    <property type="entry name" value="FMN_red"/>
    <property type="match status" value="1"/>
</dbReference>
<dbReference type="InterPro" id="IPR005025">
    <property type="entry name" value="FMN_Rdtase-like_dom"/>
</dbReference>
<proteinExistence type="predicted"/>
<dbReference type="GO" id="GO:0005829">
    <property type="term" value="C:cytosol"/>
    <property type="evidence" value="ECO:0007669"/>
    <property type="project" value="TreeGrafter"/>
</dbReference>
<dbReference type="EMBL" id="CP046884">
    <property type="protein sequence ID" value="QNQ89886.1"/>
    <property type="molecule type" value="Genomic_DNA"/>
</dbReference>
<evidence type="ECO:0000313" key="3">
    <source>
        <dbReference type="Proteomes" id="UP000516320"/>
    </source>
</evidence>
<keyword evidence="3" id="KW-1185">Reference proteome</keyword>
<protein>
    <recommendedName>
        <fullName evidence="1">NADPH-dependent FMN reductase-like domain-containing protein</fullName>
    </recommendedName>
</protein>
<dbReference type="InterPro" id="IPR050712">
    <property type="entry name" value="NAD(P)H-dep_reductase"/>
</dbReference>
<dbReference type="Proteomes" id="UP000516320">
    <property type="component" value="Chromosome"/>
</dbReference>
<dbReference type="InterPro" id="IPR029039">
    <property type="entry name" value="Flavoprotein-like_sf"/>
</dbReference>
<name>A0A7H0SMW1_9CORY</name>
<dbReference type="AlphaFoldDB" id="A0A7H0SMW1"/>
<evidence type="ECO:0000259" key="1">
    <source>
        <dbReference type="Pfam" id="PF03358"/>
    </source>
</evidence>
<dbReference type="GO" id="GO:0016491">
    <property type="term" value="F:oxidoreductase activity"/>
    <property type="evidence" value="ECO:0007669"/>
    <property type="project" value="InterPro"/>
</dbReference>
<dbReference type="GO" id="GO:0010181">
    <property type="term" value="F:FMN binding"/>
    <property type="evidence" value="ECO:0007669"/>
    <property type="project" value="TreeGrafter"/>
</dbReference>
<evidence type="ECO:0000313" key="2">
    <source>
        <dbReference type="EMBL" id="QNQ89886.1"/>
    </source>
</evidence>